<evidence type="ECO:0000313" key="3">
    <source>
        <dbReference type="EMBL" id="QNQ07692.1"/>
    </source>
</evidence>
<evidence type="ECO:0000259" key="1">
    <source>
        <dbReference type="Pfam" id="PF00534"/>
    </source>
</evidence>
<dbReference type="InterPro" id="IPR001296">
    <property type="entry name" value="Glyco_trans_1"/>
</dbReference>
<dbReference type="Pfam" id="PF13579">
    <property type="entry name" value="Glyco_trans_4_4"/>
    <property type="match status" value="1"/>
</dbReference>
<dbReference type="EMBL" id="CP061038">
    <property type="protein sequence ID" value="QNQ07692.1"/>
    <property type="molecule type" value="Genomic_DNA"/>
</dbReference>
<proteinExistence type="predicted"/>
<accession>A0A7H0LDD9</accession>
<organism evidence="3 4">
    <name type="scientific">Sphingomonas alpina</name>
    <dbReference type="NCBI Taxonomy" id="653931"/>
    <lineage>
        <taxon>Bacteria</taxon>
        <taxon>Pseudomonadati</taxon>
        <taxon>Pseudomonadota</taxon>
        <taxon>Alphaproteobacteria</taxon>
        <taxon>Sphingomonadales</taxon>
        <taxon>Sphingomonadaceae</taxon>
        <taxon>Sphingomonas</taxon>
    </lineage>
</organism>
<dbReference type="RefSeq" id="WP_187760040.1">
    <property type="nucleotide sequence ID" value="NZ_CP061038.1"/>
</dbReference>
<dbReference type="GO" id="GO:0016757">
    <property type="term" value="F:glycosyltransferase activity"/>
    <property type="evidence" value="ECO:0007669"/>
    <property type="project" value="UniProtKB-ARBA"/>
</dbReference>
<dbReference type="Proteomes" id="UP000516148">
    <property type="component" value="Chromosome"/>
</dbReference>
<protein>
    <submittedName>
        <fullName evidence="3">Glycosyltransferase family 4 protein</fullName>
    </submittedName>
</protein>
<name>A0A7H0LDD9_9SPHN</name>
<keyword evidence="3" id="KW-0808">Transferase</keyword>
<reference evidence="3 4" key="1">
    <citation type="submission" date="2020-09" db="EMBL/GenBank/DDBJ databases">
        <title>Sphingomonas sp., a new species isolated from pork steak.</title>
        <authorList>
            <person name="Heidler von Heilborn D."/>
        </authorList>
    </citation>
    <scope>NUCLEOTIDE SEQUENCE [LARGE SCALE GENOMIC DNA]</scope>
    <source>
        <strain evidence="4">S8-3T</strain>
    </source>
</reference>
<evidence type="ECO:0000259" key="2">
    <source>
        <dbReference type="Pfam" id="PF13579"/>
    </source>
</evidence>
<gene>
    <name evidence="3" type="ORF">H3Z74_12765</name>
</gene>
<feature type="domain" description="Glycosyltransferase subfamily 4-like N-terminal" evidence="2">
    <location>
        <begin position="29"/>
        <end position="206"/>
    </location>
</feature>
<dbReference type="Gene3D" id="3.40.50.2000">
    <property type="entry name" value="Glycogen Phosphorylase B"/>
    <property type="match status" value="2"/>
</dbReference>
<dbReference type="InterPro" id="IPR028098">
    <property type="entry name" value="Glyco_trans_4-like_N"/>
</dbReference>
<keyword evidence="4" id="KW-1185">Reference proteome</keyword>
<dbReference type="CDD" id="cd03794">
    <property type="entry name" value="GT4_WbuB-like"/>
    <property type="match status" value="1"/>
</dbReference>
<dbReference type="KEGG" id="spap:H3Z74_12765"/>
<dbReference type="SUPFAM" id="SSF53756">
    <property type="entry name" value="UDP-Glycosyltransferase/glycogen phosphorylase"/>
    <property type="match status" value="1"/>
</dbReference>
<dbReference type="Pfam" id="PF00534">
    <property type="entry name" value="Glycos_transf_1"/>
    <property type="match status" value="1"/>
</dbReference>
<dbReference type="PANTHER" id="PTHR12526">
    <property type="entry name" value="GLYCOSYLTRANSFERASE"/>
    <property type="match status" value="1"/>
</dbReference>
<feature type="domain" description="Glycosyl transferase family 1" evidence="1">
    <location>
        <begin position="221"/>
        <end position="388"/>
    </location>
</feature>
<evidence type="ECO:0000313" key="4">
    <source>
        <dbReference type="Proteomes" id="UP000516148"/>
    </source>
</evidence>
<dbReference type="AlphaFoldDB" id="A0A7H0LDD9"/>
<sequence length="432" mass="47263">MSGTEPGPGADRPVIFFNRFYAPDHSATAQILSDLAEYLAGKGRDVTVVTSRAIYGQDQGLLPPHEERCGVTVIRTATPGGRRGMAGRISAYLAYYITAFFTALRMARRGTILVVKTDPPLLSVPIAIAARLRGATLVHWVQDLYPEIAGAYGMRLADGPIGKLFAAIRNWSFRRASAVVAIGDLMAERIERMGVTRDRIAVIPNWSNDIDITPLPIRSPALRQDWGIPADAFVLEYSGNLGRAHEYDTLLDAAIALRDRRDIFFLFIGGGHMSEQLAARVDQLGLTSFRFAPYQPRERLSESLGAGDAHWVSLRPEFEGLVVPSKVFGICAAARPVIAVCAMDGELVRLLEPGYACLAATPGDAAALAVAITTLADDRPRGDRMGIVARDILDRHYTKARTLERWRALLDRMGPQQMRIVGTAQQNRVSDV</sequence>